<keyword evidence="2" id="KW-1185">Reference proteome</keyword>
<proteinExistence type="predicted"/>
<reference evidence="1 2" key="1">
    <citation type="journal article" date="2015" name="Genome Biol. Evol.">
        <title>Comparative Genomics of a Bacterivorous Green Alga Reveals Evolutionary Causalities and Consequences of Phago-Mixotrophic Mode of Nutrition.</title>
        <authorList>
            <person name="Burns J.A."/>
            <person name="Paasch A."/>
            <person name="Narechania A."/>
            <person name="Kim E."/>
        </authorList>
    </citation>
    <scope>NUCLEOTIDE SEQUENCE [LARGE SCALE GENOMIC DNA]</scope>
    <source>
        <strain evidence="1 2">PLY_AMNH</strain>
    </source>
</reference>
<dbReference type="EMBL" id="LGRX02030045">
    <property type="protein sequence ID" value="KAK3246225.1"/>
    <property type="molecule type" value="Genomic_DNA"/>
</dbReference>
<organism evidence="1 2">
    <name type="scientific">Cymbomonas tetramitiformis</name>
    <dbReference type="NCBI Taxonomy" id="36881"/>
    <lineage>
        <taxon>Eukaryota</taxon>
        <taxon>Viridiplantae</taxon>
        <taxon>Chlorophyta</taxon>
        <taxon>Pyramimonadophyceae</taxon>
        <taxon>Pyramimonadales</taxon>
        <taxon>Pyramimonadaceae</taxon>
        <taxon>Cymbomonas</taxon>
    </lineage>
</organism>
<evidence type="ECO:0000313" key="2">
    <source>
        <dbReference type="Proteomes" id="UP001190700"/>
    </source>
</evidence>
<protein>
    <submittedName>
        <fullName evidence="1">Uncharacterized protein</fullName>
    </submittedName>
</protein>
<sequence>MPAGAHSLHSNEPKTKHPLLQTYKGNADILVACTCTPATNPLLPRIGQFYCYGSWHDFSGEANAWLHAARDSNSPEVVEETWEMILGQPPQKKSSERTLRLAAPGVEDPKWVRSYDPDCRLEWNLESRYRGSYIVQASLVKRLKCL</sequence>
<name>A0AAE0C2G2_9CHLO</name>
<comment type="caution">
    <text evidence="1">The sequence shown here is derived from an EMBL/GenBank/DDBJ whole genome shotgun (WGS) entry which is preliminary data.</text>
</comment>
<dbReference type="Proteomes" id="UP001190700">
    <property type="component" value="Unassembled WGS sequence"/>
</dbReference>
<accession>A0AAE0C2G2</accession>
<evidence type="ECO:0000313" key="1">
    <source>
        <dbReference type="EMBL" id="KAK3246225.1"/>
    </source>
</evidence>
<gene>
    <name evidence="1" type="ORF">CYMTET_44232</name>
</gene>
<dbReference type="AlphaFoldDB" id="A0AAE0C2G2"/>